<name>A0A9N7Z4N9_PLEPL</name>
<dbReference type="Proteomes" id="UP001153269">
    <property type="component" value="Unassembled WGS sequence"/>
</dbReference>
<evidence type="ECO:0000313" key="2">
    <source>
        <dbReference type="EMBL" id="CAB1449717.1"/>
    </source>
</evidence>
<accession>A0A9N7Z4N9</accession>
<feature type="region of interest" description="Disordered" evidence="1">
    <location>
        <begin position="74"/>
        <end position="95"/>
    </location>
</feature>
<sequence length="262" mass="28816">MASRLRLHSQLCSIMETMARSALSQISNLVDEDSAELQLEVSRLLFANSALAEKVNRLESELCTVRSDTPNSCKSPRTVGVQTVRHSDGEPQEPGCPTIEAIFGKDWCMSLWKDRDPYHPDTVTDSPQTCDKSVGMISGQITKSDDSVEGAVSSCQQETLSTEAKHEESTAVEPEPLSLGYAADGSTCTLSIDREGEPVESAAAIEKPSDFQQRHKGSLQHLYHSNRRRRRCTVCSRRSAGASAYECCCKWARQQQAADNTN</sequence>
<evidence type="ECO:0000313" key="3">
    <source>
        <dbReference type="Proteomes" id="UP001153269"/>
    </source>
</evidence>
<evidence type="ECO:0000256" key="1">
    <source>
        <dbReference type="SAM" id="MobiDB-lite"/>
    </source>
</evidence>
<comment type="caution">
    <text evidence="2">The sequence shown here is derived from an EMBL/GenBank/DDBJ whole genome shotgun (WGS) entry which is preliminary data.</text>
</comment>
<keyword evidence="3" id="KW-1185">Reference proteome</keyword>
<proteinExistence type="predicted"/>
<gene>
    <name evidence="2" type="ORF">PLEPLA_LOCUS37402</name>
</gene>
<dbReference type="EMBL" id="CADEAL010004025">
    <property type="protein sequence ID" value="CAB1449717.1"/>
    <property type="molecule type" value="Genomic_DNA"/>
</dbReference>
<dbReference type="AlphaFoldDB" id="A0A9N7Z4N9"/>
<reference evidence="2" key="1">
    <citation type="submission" date="2020-03" db="EMBL/GenBank/DDBJ databases">
        <authorList>
            <person name="Weist P."/>
        </authorList>
    </citation>
    <scope>NUCLEOTIDE SEQUENCE</scope>
</reference>
<organism evidence="2 3">
    <name type="scientific">Pleuronectes platessa</name>
    <name type="common">European plaice</name>
    <dbReference type="NCBI Taxonomy" id="8262"/>
    <lineage>
        <taxon>Eukaryota</taxon>
        <taxon>Metazoa</taxon>
        <taxon>Chordata</taxon>
        <taxon>Craniata</taxon>
        <taxon>Vertebrata</taxon>
        <taxon>Euteleostomi</taxon>
        <taxon>Actinopterygii</taxon>
        <taxon>Neopterygii</taxon>
        <taxon>Teleostei</taxon>
        <taxon>Neoteleostei</taxon>
        <taxon>Acanthomorphata</taxon>
        <taxon>Carangaria</taxon>
        <taxon>Pleuronectiformes</taxon>
        <taxon>Pleuronectoidei</taxon>
        <taxon>Pleuronectidae</taxon>
        <taxon>Pleuronectes</taxon>
    </lineage>
</organism>
<protein>
    <submittedName>
        <fullName evidence="2">Uncharacterized protein</fullName>
    </submittedName>
</protein>